<dbReference type="AlphaFoldDB" id="A0A0G4EUX6"/>
<dbReference type="PhylomeDB" id="A0A0G4EUX6"/>
<reference evidence="1 2" key="1">
    <citation type="submission" date="2014-11" db="EMBL/GenBank/DDBJ databases">
        <authorList>
            <person name="Zhu J."/>
            <person name="Qi W."/>
            <person name="Song R."/>
        </authorList>
    </citation>
    <scope>NUCLEOTIDE SEQUENCE [LARGE SCALE GENOMIC DNA]</scope>
</reference>
<dbReference type="EMBL" id="CDMY01000316">
    <property type="protein sequence ID" value="CEM02054.1"/>
    <property type="molecule type" value="Genomic_DNA"/>
</dbReference>
<evidence type="ECO:0000313" key="2">
    <source>
        <dbReference type="Proteomes" id="UP000041254"/>
    </source>
</evidence>
<keyword evidence="2" id="KW-1185">Reference proteome</keyword>
<name>A0A0G4EUX6_VITBC</name>
<dbReference type="Proteomes" id="UP000041254">
    <property type="component" value="Unassembled WGS sequence"/>
</dbReference>
<accession>A0A0G4EUX6</accession>
<protein>
    <submittedName>
        <fullName evidence="1">Uncharacterized protein</fullName>
    </submittedName>
</protein>
<evidence type="ECO:0000313" key="1">
    <source>
        <dbReference type="EMBL" id="CEM02054.1"/>
    </source>
</evidence>
<dbReference type="InParanoid" id="A0A0G4EUX6"/>
<sequence length="133" mass="14668">MLRIPPARRGGRPPFGPPTIWRGNALFDCFQGRFRGLRHRSGADVTVITLFCTADGRPLGFSQGFSLNRRGNETTVDDETNFIVDEGFDLGEDAPVAQYDVLNSTELRQVLGAAFEELADEVENGSGRNLLRP</sequence>
<dbReference type="VEuPathDB" id="CryptoDB:Vbra_13441"/>
<organism evidence="1 2">
    <name type="scientific">Vitrella brassicaformis (strain CCMP3155)</name>
    <dbReference type="NCBI Taxonomy" id="1169540"/>
    <lineage>
        <taxon>Eukaryota</taxon>
        <taxon>Sar</taxon>
        <taxon>Alveolata</taxon>
        <taxon>Colpodellida</taxon>
        <taxon>Vitrellaceae</taxon>
        <taxon>Vitrella</taxon>
    </lineage>
</organism>
<gene>
    <name evidence="1" type="ORF">Vbra_13441</name>
</gene>
<proteinExistence type="predicted"/>